<keyword evidence="2" id="KW-1185">Reference proteome</keyword>
<sequence length="817" mass="89759">MKPDIPSLFKSYSSGFKIGAAVSPSVIRSESELITRHFNSITAENQMKFGMLHPEEDHYDFTAADEIAEFAGRNGIGLRGHTLVWHNQTSDWVFTDPVTGGPASQELLLERLKSHIDTVVGRYKGLAYAWDVVNEAIEDKTDKVMRETKWLNLLGEDYLVQAFRMAHEADPEALLFYNDYNETNPVKRQKIHKLVQSLLEQGVPIHGIGMQAHWNIYSPSLDEVREAIELYSSLGVQLHITELDISVFRHDDKRTDLTAPTADMLELQAKRYEEIFRLFREYSSITSVTFWGVSDSYTWLDHFPVRGRKNWPFLFDVNGEPKESFRRVAGLASANGGSIKEAIGKIPPQGNPLAAHKFGADPYALVYGDRVYLYMTNDALERDAEGKIKENSYSTINTITVLSSADLANWTDHGDIPVAGPQGAAVWATQSWAPAAVHKVIGGKDKFFLYFANNASNIGVLTADSPTGPWSDPIGKPLITRDTPGVADVKWLFDPAVLVDDDGRGYIYFGGGVPDGLHEWPDTARVMELGPDITSVTGMATAIPAPYMFEDAGIHKHNGTYYYTYCSNFYSGQRATGSPPPGEIAYMTASHPIGPWTYRGTLLKNPEFFFGVGGNNHHGVFQFRDQWYIAYHAQTLAKAIGDPKGYRSTHLNRLFHNEDGSICEVEADYQGVEQLAALDPYRPVKAAVIGWSAGLCPANLVPASRASGPMSCKVLAGMENGSWIGVSGVDFGPEGASRFVAAVGDAAPGSLLELRLDQPNGQLIGRLHAGTTAGGSGKLVELETSVAAVSGVHSLFLVFAGNPQQSWGTLGYWYFKP</sequence>
<evidence type="ECO:0000313" key="2">
    <source>
        <dbReference type="Proteomes" id="UP001631969"/>
    </source>
</evidence>
<name>A0ACC7P525_9BACL</name>
<dbReference type="EMBL" id="JBJURJ010000019">
    <property type="protein sequence ID" value="MFM9331520.1"/>
    <property type="molecule type" value="Genomic_DNA"/>
</dbReference>
<organism evidence="1 2">
    <name type="scientific">Paenibacillus mesotrionivorans</name>
    <dbReference type="NCBI Taxonomy" id="3160968"/>
    <lineage>
        <taxon>Bacteria</taxon>
        <taxon>Bacillati</taxon>
        <taxon>Bacillota</taxon>
        <taxon>Bacilli</taxon>
        <taxon>Bacillales</taxon>
        <taxon>Paenibacillaceae</taxon>
        <taxon>Paenibacillus</taxon>
    </lineage>
</organism>
<protein>
    <submittedName>
        <fullName evidence="1">Endo-1,4-beta-xylanase</fullName>
    </submittedName>
</protein>
<gene>
    <name evidence="1" type="ORF">ACI1P1_24795</name>
</gene>
<proteinExistence type="predicted"/>
<dbReference type="Proteomes" id="UP001631969">
    <property type="component" value="Unassembled WGS sequence"/>
</dbReference>
<reference evidence="1" key="1">
    <citation type="submission" date="2024-12" db="EMBL/GenBank/DDBJ databases">
        <authorList>
            <person name="Wu N."/>
        </authorList>
    </citation>
    <scope>NUCLEOTIDE SEQUENCE</scope>
    <source>
        <strain evidence="1">P15</strain>
    </source>
</reference>
<evidence type="ECO:0000313" key="1">
    <source>
        <dbReference type="EMBL" id="MFM9331520.1"/>
    </source>
</evidence>
<accession>A0ACC7P525</accession>
<comment type="caution">
    <text evidence="1">The sequence shown here is derived from an EMBL/GenBank/DDBJ whole genome shotgun (WGS) entry which is preliminary data.</text>
</comment>